<dbReference type="AlphaFoldDB" id="A0A2V5I2P4"/>
<dbReference type="EMBL" id="KZ825109">
    <property type="protein sequence ID" value="PYI22780.1"/>
    <property type="molecule type" value="Genomic_DNA"/>
</dbReference>
<keyword evidence="1" id="KW-0812">Transmembrane</keyword>
<protein>
    <submittedName>
        <fullName evidence="2">Uncharacterized protein</fullName>
    </submittedName>
</protein>
<evidence type="ECO:0000256" key="1">
    <source>
        <dbReference type="SAM" id="Phobius"/>
    </source>
</evidence>
<keyword evidence="1" id="KW-0472">Membrane</keyword>
<name>A0A2V5I2P4_ASPV1</name>
<accession>A0A2V5I2P4</accession>
<evidence type="ECO:0000313" key="3">
    <source>
        <dbReference type="Proteomes" id="UP000249829"/>
    </source>
</evidence>
<keyword evidence="1" id="KW-1133">Transmembrane helix</keyword>
<organism evidence="2 3">
    <name type="scientific">Aspergillus violaceofuscus (strain CBS 115571)</name>
    <dbReference type="NCBI Taxonomy" id="1450538"/>
    <lineage>
        <taxon>Eukaryota</taxon>
        <taxon>Fungi</taxon>
        <taxon>Dikarya</taxon>
        <taxon>Ascomycota</taxon>
        <taxon>Pezizomycotina</taxon>
        <taxon>Eurotiomycetes</taxon>
        <taxon>Eurotiomycetidae</taxon>
        <taxon>Eurotiales</taxon>
        <taxon>Aspergillaceae</taxon>
        <taxon>Aspergillus</taxon>
    </lineage>
</organism>
<proteinExistence type="predicted"/>
<reference evidence="2 3" key="1">
    <citation type="submission" date="2018-02" db="EMBL/GenBank/DDBJ databases">
        <title>The genomes of Aspergillus section Nigri reveals drivers in fungal speciation.</title>
        <authorList>
            <consortium name="DOE Joint Genome Institute"/>
            <person name="Vesth T.C."/>
            <person name="Nybo J."/>
            <person name="Theobald S."/>
            <person name="Brandl J."/>
            <person name="Frisvad J.C."/>
            <person name="Nielsen K.F."/>
            <person name="Lyhne E.K."/>
            <person name="Kogle M.E."/>
            <person name="Kuo A."/>
            <person name="Riley R."/>
            <person name="Clum A."/>
            <person name="Nolan M."/>
            <person name="Lipzen A."/>
            <person name="Salamov A."/>
            <person name="Henrissat B."/>
            <person name="Wiebenga A."/>
            <person name="De vries R.P."/>
            <person name="Grigoriev I.V."/>
            <person name="Mortensen U.H."/>
            <person name="Andersen M.R."/>
            <person name="Baker S.E."/>
        </authorList>
    </citation>
    <scope>NUCLEOTIDE SEQUENCE [LARGE SCALE GENOMIC DNA]</scope>
    <source>
        <strain evidence="2 3">CBS 115571</strain>
    </source>
</reference>
<keyword evidence="3" id="KW-1185">Reference proteome</keyword>
<feature type="transmembrane region" description="Helical" evidence="1">
    <location>
        <begin position="50"/>
        <end position="68"/>
    </location>
</feature>
<sequence length="92" mass="10484">MSSSFPPSPRSWTDTGYLSSSWIDSSLEAYTFLISRHDLRSMICFIKSHLFLLLGCFILATLESAFLIDGLGYCALTFPFVQWDTWIDTKTD</sequence>
<dbReference type="Proteomes" id="UP000249829">
    <property type="component" value="Unassembled WGS sequence"/>
</dbReference>
<evidence type="ECO:0000313" key="2">
    <source>
        <dbReference type="EMBL" id="PYI22780.1"/>
    </source>
</evidence>
<gene>
    <name evidence="2" type="ORF">BO99DRAFT_259929</name>
</gene>